<accession>A0ABV8FEM2</accession>
<sequence>MDTKGLRVEIKDADKGLVTAVFATYNKADSDSDVTLPGAFEDGAEMPISAYGHTSWEGALPPGKGRIRTTSKEAILEAEFFMDTAHGIDTFKTVQRLGKLGQWSYGYDATKFSYGEHEGKRVRFLEALKVHEVSPVLLGAGVNTRTLSAKSGAPGVAPRRGRALAPHDSEVTSRSWDGAKTIAGLADDLRPSELRTVFAWMDADADPEAKSSYRLAHHHGVGGPANVRACLMGIARLNDPAKGGIPDADRAGVYEHLAGHLRDADIEPPELRTQPGGSLKYAEEGHAVLAAVSAFVDRTAEVVALRALKGKGMAPRSAELLDWIDADLQRLKALLSTPLGVDDPSEAEIASLFARSVAQLNGM</sequence>
<protein>
    <submittedName>
        <fullName evidence="6">HK97 family phage prohead protease</fullName>
    </submittedName>
</protein>
<evidence type="ECO:0000313" key="7">
    <source>
        <dbReference type="Proteomes" id="UP001595698"/>
    </source>
</evidence>
<evidence type="ECO:0000259" key="5">
    <source>
        <dbReference type="Pfam" id="PF04586"/>
    </source>
</evidence>
<organism evidence="6 7">
    <name type="scientific">Streptosporangium jomthongense</name>
    <dbReference type="NCBI Taxonomy" id="1193683"/>
    <lineage>
        <taxon>Bacteria</taxon>
        <taxon>Bacillati</taxon>
        <taxon>Actinomycetota</taxon>
        <taxon>Actinomycetes</taxon>
        <taxon>Streptosporangiales</taxon>
        <taxon>Streptosporangiaceae</taxon>
        <taxon>Streptosporangium</taxon>
    </lineage>
</organism>
<dbReference type="InterPro" id="IPR054613">
    <property type="entry name" value="Peptidase_S78_dom"/>
</dbReference>
<dbReference type="GO" id="GO:0008233">
    <property type="term" value="F:peptidase activity"/>
    <property type="evidence" value="ECO:0007669"/>
    <property type="project" value="UniProtKB-KW"/>
</dbReference>
<keyword evidence="3" id="KW-0378">Hydrolase</keyword>
<dbReference type="Pfam" id="PF04586">
    <property type="entry name" value="Peptidase_S78"/>
    <property type="match status" value="1"/>
</dbReference>
<evidence type="ECO:0000313" key="6">
    <source>
        <dbReference type="EMBL" id="MFC3986799.1"/>
    </source>
</evidence>
<dbReference type="GO" id="GO:0006508">
    <property type="term" value="P:proteolysis"/>
    <property type="evidence" value="ECO:0007669"/>
    <property type="project" value="UniProtKB-KW"/>
</dbReference>
<evidence type="ECO:0000256" key="2">
    <source>
        <dbReference type="ARBA" id="ARBA00022670"/>
    </source>
</evidence>
<reference evidence="7" key="1">
    <citation type="journal article" date="2019" name="Int. J. Syst. Evol. Microbiol.">
        <title>The Global Catalogue of Microorganisms (GCM) 10K type strain sequencing project: providing services to taxonomists for standard genome sequencing and annotation.</title>
        <authorList>
            <consortium name="The Broad Institute Genomics Platform"/>
            <consortium name="The Broad Institute Genome Sequencing Center for Infectious Disease"/>
            <person name="Wu L."/>
            <person name="Ma J."/>
        </authorList>
    </citation>
    <scope>NUCLEOTIDE SEQUENCE [LARGE SCALE GENOMIC DNA]</scope>
    <source>
        <strain evidence="7">TBRC 7912</strain>
    </source>
</reference>
<evidence type="ECO:0000256" key="1">
    <source>
        <dbReference type="ARBA" id="ARBA00022612"/>
    </source>
</evidence>
<keyword evidence="7" id="KW-1185">Reference proteome</keyword>
<dbReference type="RefSeq" id="WP_386197147.1">
    <property type="nucleotide sequence ID" value="NZ_JBHSBC010000067.1"/>
</dbReference>
<feature type="domain" description="Prohead serine protease" evidence="5">
    <location>
        <begin position="71"/>
        <end position="147"/>
    </location>
</feature>
<evidence type="ECO:0000256" key="4">
    <source>
        <dbReference type="SAM" id="MobiDB-lite"/>
    </source>
</evidence>
<keyword evidence="2 6" id="KW-0645">Protease</keyword>
<dbReference type="EMBL" id="JBHSBC010000067">
    <property type="protein sequence ID" value="MFC3986799.1"/>
    <property type="molecule type" value="Genomic_DNA"/>
</dbReference>
<gene>
    <name evidence="6" type="ORF">ACFOYY_42185</name>
</gene>
<dbReference type="Proteomes" id="UP001595698">
    <property type="component" value="Unassembled WGS sequence"/>
</dbReference>
<feature type="region of interest" description="Disordered" evidence="4">
    <location>
        <begin position="148"/>
        <end position="171"/>
    </location>
</feature>
<comment type="caution">
    <text evidence="6">The sequence shown here is derived from an EMBL/GenBank/DDBJ whole genome shotgun (WGS) entry which is preliminary data.</text>
</comment>
<name>A0ABV8FEM2_9ACTN</name>
<evidence type="ECO:0000256" key="3">
    <source>
        <dbReference type="ARBA" id="ARBA00022801"/>
    </source>
</evidence>
<keyword evidence="1" id="KW-1188">Viral release from host cell</keyword>
<proteinExistence type="predicted"/>